<keyword evidence="2" id="KW-1185">Reference proteome</keyword>
<accession>A0A319DHG0</accession>
<dbReference type="EMBL" id="KZ825831">
    <property type="protein sequence ID" value="PYH96906.1"/>
    <property type="molecule type" value="Genomic_DNA"/>
</dbReference>
<dbReference type="Proteomes" id="UP000247810">
    <property type="component" value="Unassembled WGS sequence"/>
</dbReference>
<evidence type="ECO:0000313" key="1">
    <source>
        <dbReference type="EMBL" id="PYH96906.1"/>
    </source>
</evidence>
<protein>
    <submittedName>
        <fullName evidence="1">Uncharacterized protein</fullName>
    </submittedName>
</protein>
<name>A0A319DHG0_9EURO</name>
<dbReference type="VEuPathDB" id="FungiDB:BO71DRAFT_153886"/>
<reference evidence="1 2" key="1">
    <citation type="submission" date="2018-02" db="EMBL/GenBank/DDBJ databases">
        <title>The genomes of Aspergillus section Nigri reveals drivers in fungal speciation.</title>
        <authorList>
            <consortium name="DOE Joint Genome Institute"/>
            <person name="Vesth T.C."/>
            <person name="Nybo J."/>
            <person name="Theobald S."/>
            <person name="Brandl J."/>
            <person name="Frisvad J.C."/>
            <person name="Nielsen K.F."/>
            <person name="Lyhne E.K."/>
            <person name="Kogle M.E."/>
            <person name="Kuo A."/>
            <person name="Riley R."/>
            <person name="Clum A."/>
            <person name="Nolan M."/>
            <person name="Lipzen A."/>
            <person name="Salamov A."/>
            <person name="Henrissat B."/>
            <person name="Wiebenga A."/>
            <person name="De vries R.P."/>
            <person name="Grigoriev I.V."/>
            <person name="Mortensen U.H."/>
            <person name="Andersen M.R."/>
            <person name="Baker S.E."/>
        </authorList>
    </citation>
    <scope>NUCLEOTIDE SEQUENCE [LARGE SCALE GENOMIC DNA]</scope>
    <source>
        <strain evidence="1 2">CBS 707.79</strain>
    </source>
</reference>
<dbReference type="STRING" id="1448320.A0A319DHG0"/>
<sequence length="139" mass="15676">MGTRCVPCSCRGGQGLVARLDNPALPLIFQETPDNVPHSNQIVPFLLFHTAMEESTLLCQRCKVLQFNDREHGRIEDDGVVFDLFDHRGHDNLDQAIYLDCHLLDKFPDLPVLAASNAFGCGMCTAMRDKILQLEHRQQ</sequence>
<dbReference type="AlphaFoldDB" id="A0A319DHG0"/>
<proteinExistence type="predicted"/>
<gene>
    <name evidence="1" type="ORF">BO71DRAFT_153886</name>
</gene>
<organism evidence="1 2">
    <name type="scientific">Aspergillus ellipticus CBS 707.79</name>
    <dbReference type="NCBI Taxonomy" id="1448320"/>
    <lineage>
        <taxon>Eukaryota</taxon>
        <taxon>Fungi</taxon>
        <taxon>Dikarya</taxon>
        <taxon>Ascomycota</taxon>
        <taxon>Pezizomycotina</taxon>
        <taxon>Eurotiomycetes</taxon>
        <taxon>Eurotiomycetidae</taxon>
        <taxon>Eurotiales</taxon>
        <taxon>Aspergillaceae</taxon>
        <taxon>Aspergillus</taxon>
        <taxon>Aspergillus subgen. Circumdati</taxon>
    </lineage>
</organism>
<evidence type="ECO:0000313" key="2">
    <source>
        <dbReference type="Proteomes" id="UP000247810"/>
    </source>
</evidence>
<dbReference type="OrthoDB" id="5125733at2759"/>